<comment type="similarity">
    <text evidence="1 4">Belongs to the DNA mismatch repair MutL/HexB family.</text>
</comment>
<dbReference type="InterPro" id="IPR020568">
    <property type="entry name" value="Ribosomal_Su5_D2-typ_SF"/>
</dbReference>
<dbReference type="InterPro" id="IPR002099">
    <property type="entry name" value="MutL/Mlh/PMS"/>
</dbReference>
<dbReference type="CDD" id="cd00782">
    <property type="entry name" value="MutL_Trans"/>
    <property type="match status" value="1"/>
</dbReference>
<dbReference type="Gene3D" id="3.30.230.10">
    <property type="match status" value="1"/>
</dbReference>
<dbReference type="InterPro" id="IPR036890">
    <property type="entry name" value="HATPase_C_sf"/>
</dbReference>
<dbReference type="RefSeq" id="WP_315646835.1">
    <property type="nucleotide sequence ID" value="NZ_JBBWYZ010000014.1"/>
</dbReference>
<dbReference type="InterPro" id="IPR037198">
    <property type="entry name" value="MutL_C_sf"/>
</dbReference>
<gene>
    <name evidence="4 7" type="primary">mutL</name>
    <name evidence="7" type="ORF">AAEJ74_17635</name>
</gene>
<proteinExistence type="inferred from homology"/>
<dbReference type="InterPro" id="IPR042120">
    <property type="entry name" value="MutL_C_dimsub"/>
</dbReference>
<dbReference type="InterPro" id="IPR014790">
    <property type="entry name" value="MutL_C"/>
</dbReference>
<evidence type="ECO:0000259" key="6">
    <source>
        <dbReference type="SMART" id="SM01340"/>
    </source>
</evidence>
<protein>
    <recommendedName>
        <fullName evidence="4">DNA mismatch repair protein MutL</fullName>
    </recommendedName>
</protein>
<accession>A0ABU9ENA8</accession>
<dbReference type="PROSITE" id="PS00058">
    <property type="entry name" value="DNA_MISMATCH_REPAIR_1"/>
    <property type="match status" value="1"/>
</dbReference>
<comment type="caution">
    <text evidence="7">The sequence shown here is derived from an EMBL/GenBank/DDBJ whole genome shotgun (WGS) entry which is preliminary data.</text>
</comment>
<feature type="domain" description="DNA mismatch repair protein S5" evidence="6">
    <location>
        <begin position="211"/>
        <end position="355"/>
    </location>
</feature>
<evidence type="ECO:0000256" key="2">
    <source>
        <dbReference type="ARBA" id="ARBA00022763"/>
    </source>
</evidence>
<keyword evidence="2 4" id="KW-0227">DNA damage</keyword>
<dbReference type="Pfam" id="PF01119">
    <property type="entry name" value="DNA_mis_repair"/>
    <property type="match status" value="1"/>
</dbReference>
<dbReference type="InterPro" id="IPR013507">
    <property type="entry name" value="DNA_mismatch_S5_2-like"/>
</dbReference>
<dbReference type="NCBIfam" id="NF000951">
    <property type="entry name" value="PRK00095.2-1"/>
    <property type="match status" value="1"/>
</dbReference>
<dbReference type="InterPro" id="IPR014721">
    <property type="entry name" value="Ribsml_uS5_D2-typ_fold_subgr"/>
</dbReference>
<dbReference type="GO" id="GO:0004519">
    <property type="term" value="F:endonuclease activity"/>
    <property type="evidence" value="ECO:0007669"/>
    <property type="project" value="UniProtKB-KW"/>
</dbReference>
<reference evidence="7 8" key="1">
    <citation type="journal article" date="2024" name="Front. Microbiol.">
        <title>Transcriptomic insights into the dominance of two phototrophs throughout the water column of a tropical hypersaline-alkaline crater lake (Dziani Dzaha, Mayotte).</title>
        <authorList>
            <person name="Duperron S."/>
            <person name="Halary S."/>
            <person name="Bouly J.-P."/>
            <person name="Roussel T."/>
            <person name="Hugoni M."/>
            <person name="Bruto M."/>
            <person name="Oger P."/>
            <person name="Duval C."/>
            <person name="Woo A."/>
            <person name="Jezequiel D."/>
            <person name="Ader M."/>
            <person name="Leboulanger C."/>
            <person name="Agogue H."/>
            <person name="Grossi V."/>
            <person name="Trousselier M."/>
            <person name="Bernard C."/>
        </authorList>
    </citation>
    <scope>NUCLEOTIDE SEQUENCE [LARGE SCALE GENOMIC DNA]</scope>
    <source>
        <strain evidence="7 8">PMC 851.14</strain>
    </source>
</reference>
<dbReference type="Gene3D" id="3.30.1370.100">
    <property type="entry name" value="MutL, C-terminal domain, regulatory subdomain"/>
    <property type="match status" value="1"/>
</dbReference>
<dbReference type="InterPro" id="IPR038973">
    <property type="entry name" value="MutL/Mlh/Pms-like"/>
</dbReference>
<dbReference type="PANTHER" id="PTHR10073:SF12">
    <property type="entry name" value="DNA MISMATCH REPAIR PROTEIN MLH1"/>
    <property type="match status" value="1"/>
</dbReference>
<dbReference type="Pfam" id="PF08676">
    <property type="entry name" value="MutL_C"/>
    <property type="match status" value="1"/>
</dbReference>
<dbReference type="HAMAP" id="MF_00149">
    <property type="entry name" value="DNA_mis_repair"/>
    <property type="match status" value="1"/>
</dbReference>
<sequence length="578" mass="64726">MIKGLPGYRYTVNSIKILSEEVVDLIAAGEVIDSVAAVVRELVENAIDAKATRISVSLWPQQWRIEVADNGEGMNLANLKLAALAHSTSKIATARDLLKISSLGFRGEALHSIAQLSDLEILSRPGFSSSPSSGWRVVYNHQGETEMVEAVAIAPGTVVRVSNLFANWSSRRTAGPTATQQLRGAQLLLQQIALCHPQVTWQIHQNDRPWLRFGPAMTTQQMLPEFIRGIRAGDLQYLKMDVDPPESVEECHENLSKSWLEVVIGLPDRASRGRKDWVKIGVNGRMVRSPELEPTILSAFARTCGRDRYPICFVHLHIDPALIDWNRHPSKAEIYLHYLKHWQDQIHLAIAQTLKLNPESLSAGVNPIEKLLRVSEDTASYRTRPTPLESAENPQRIDVPKLKAIGQIHNTYIVAEHPEGLWLVEQHIAHERVIYEQLCRRWQVIPLSTPIILANLSEAQLEQLTRLNLEVDPFGEGLWAIRSAPEILCDRPDCQEALIELSHGGDLQAAQVATACRSAIRNGTPLSLTEMQTLLDQWVTTRSPRTCPHGRPIFLSLEESSLARFFRRSWVIGKSHGL</sequence>
<dbReference type="Proteomes" id="UP001387447">
    <property type="component" value="Unassembled WGS sequence"/>
</dbReference>
<dbReference type="SUPFAM" id="SSF118116">
    <property type="entry name" value="DNA mismatch repair protein MutL"/>
    <property type="match status" value="1"/>
</dbReference>
<dbReference type="Pfam" id="PF13589">
    <property type="entry name" value="HATPase_c_3"/>
    <property type="match status" value="1"/>
</dbReference>
<keyword evidence="3 4" id="KW-0234">DNA repair</keyword>
<organism evidence="7 8">
    <name type="scientific">Limnospira fusiformis PMC 851.14</name>
    <dbReference type="NCBI Taxonomy" id="2219512"/>
    <lineage>
        <taxon>Bacteria</taxon>
        <taxon>Bacillati</taxon>
        <taxon>Cyanobacteriota</taxon>
        <taxon>Cyanophyceae</taxon>
        <taxon>Oscillatoriophycideae</taxon>
        <taxon>Oscillatoriales</taxon>
        <taxon>Sirenicapillariaceae</taxon>
        <taxon>Limnospira</taxon>
    </lineage>
</organism>
<dbReference type="SUPFAM" id="SSF55874">
    <property type="entry name" value="ATPase domain of HSP90 chaperone/DNA topoisomerase II/histidine kinase"/>
    <property type="match status" value="1"/>
</dbReference>
<keyword evidence="7" id="KW-0255">Endonuclease</keyword>
<dbReference type="CDD" id="cd16926">
    <property type="entry name" value="HATPase_MutL-MLH-PMS-like"/>
    <property type="match status" value="1"/>
</dbReference>
<dbReference type="EMBL" id="JBBWYZ010000014">
    <property type="protein sequence ID" value="MEK9513441.1"/>
    <property type="molecule type" value="Genomic_DNA"/>
</dbReference>
<evidence type="ECO:0000256" key="1">
    <source>
        <dbReference type="ARBA" id="ARBA00006082"/>
    </source>
</evidence>
<dbReference type="SUPFAM" id="SSF54211">
    <property type="entry name" value="Ribosomal protein S5 domain 2-like"/>
    <property type="match status" value="1"/>
</dbReference>
<evidence type="ECO:0000259" key="5">
    <source>
        <dbReference type="SMART" id="SM00853"/>
    </source>
</evidence>
<evidence type="ECO:0000313" key="8">
    <source>
        <dbReference type="Proteomes" id="UP001387447"/>
    </source>
</evidence>
<evidence type="ECO:0000256" key="3">
    <source>
        <dbReference type="ARBA" id="ARBA00023204"/>
    </source>
</evidence>
<keyword evidence="7" id="KW-0540">Nuclease</keyword>
<name>A0ABU9ENA8_LIMFS</name>
<dbReference type="InterPro" id="IPR020667">
    <property type="entry name" value="DNA_mismatch_repair_MutL"/>
</dbReference>
<keyword evidence="7" id="KW-0378">Hydrolase</keyword>
<evidence type="ECO:0000313" key="7">
    <source>
        <dbReference type="EMBL" id="MEK9513441.1"/>
    </source>
</evidence>
<feature type="domain" description="MutL C-terminal dimerisation" evidence="5">
    <location>
        <begin position="404"/>
        <end position="526"/>
    </location>
</feature>
<dbReference type="InterPro" id="IPR042121">
    <property type="entry name" value="MutL_C_regsub"/>
</dbReference>
<dbReference type="Gene3D" id="3.30.1540.20">
    <property type="entry name" value="MutL, C-terminal domain, dimerisation subdomain"/>
    <property type="match status" value="1"/>
</dbReference>
<evidence type="ECO:0000256" key="4">
    <source>
        <dbReference type="HAMAP-Rule" id="MF_00149"/>
    </source>
</evidence>
<dbReference type="PANTHER" id="PTHR10073">
    <property type="entry name" value="DNA MISMATCH REPAIR PROTEIN MLH, PMS, MUTL"/>
    <property type="match status" value="1"/>
</dbReference>
<dbReference type="SMART" id="SM01340">
    <property type="entry name" value="DNA_mis_repair"/>
    <property type="match status" value="1"/>
</dbReference>
<comment type="function">
    <text evidence="4">This protein is involved in the repair of mismatches in DNA. It is required for dam-dependent methyl-directed DNA mismatch repair. May act as a 'molecular matchmaker', a protein that promotes the formation of a stable complex between two or more DNA-binding proteins in an ATP-dependent manner without itself being part of a final effector complex.</text>
</comment>
<keyword evidence="8" id="KW-1185">Reference proteome</keyword>
<dbReference type="NCBIfam" id="TIGR00585">
    <property type="entry name" value="mutl"/>
    <property type="match status" value="1"/>
</dbReference>
<dbReference type="SMART" id="SM00853">
    <property type="entry name" value="MutL_C"/>
    <property type="match status" value="1"/>
</dbReference>
<dbReference type="InterPro" id="IPR014762">
    <property type="entry name" value="DNA_mismatch_repair_CS"/>
</dbReference>
<dbReference type="Gene3D" id="3.30.565.10">
    <property type="entry name" value="Histidine kinase-like ATPase, C-terminal domain"/>
    <property type="match status" value="1"/>
</dbReference>